<dbReference type="OrthoDB" id="9964449at2"/>
<evidence type="ECO:0000313" key="2">
    <source>
        <dbReference type="EMBL" id="ORL43530.1"/>
    </source>
</evidence>
<reference evidence="2 3" key="1">
    <citation type="submission" date="2013-04" db="EMBL/GenBank/DDBJ databases">
        <title>Zunongwangia sp. 22II14-10F7 Genome Sequencing.</title>
        <authorList>
            <person name="Lai Q."/>
            <person name="Shao Z."/>
        </authorList>
    </citation>
    <scope>NUCLEOTIDE SEQUENCE [LARGE SCALE GENOMIC DNA]</scope>
    <source>
        <strain evidence="2 3">22II14-10F7</strain>
    </source>
</reference>
<dbReference type="EMBL" id="ARYN01000045">
    <property type="protein sequence ID" value="ORL43530.1"/>
    <property type="molecule type" value="Genomic_DNA"/>
</dbReference>
<accession>A0A1Y1SXR0</accession>
<dbReference type="STRING" id="1185767.IIF7_20334"/>
<comment type="caution">
    <text evidence="2">The sequence shown here is derived from an EMBL/GenBank/DDBJ whole genome shotgun (WGS) entry which is preliminary data.</text>
</comment>
<feature type="transmembrane region" description="Helical" evidence="1">
    <location>
        <begin position="6"/>
        <end position="24"/>
    </location>
</feature>
<sequence>MKNSNIVLTSFLALFVLYLFGILVEIRVRGEKWPPSTVAKIENCNSDFRNVTKLHEIKILKISKISQAGTIILDQSSDAAFTTFKKSKNGESWLTYHTVGDTLIIDKLSSENPCNTFKLELGGKIPEIIIDSVNVNLRVKSDNLEKLKIKSAESFIEVFRDENKMTNIDSLEIDLDSNSSFSFLSGSINSGSINFISGKVSNSSTLYLTEVKSKNTSVSIGGNSTVVDRYSYHNPDPDIKLVYEKQNTEEEEAAIQNDTLK</sequence>
<keyword evidence="1" id="KW-1133">Transmembrane helix</keyword>
<gene>
    <name evidence="2" type="ORF">IIF7_20334</name>
</gene>
<evidence type="ECO:0000256" key="1">
    <source>
        <dbReference type="SAM" id="Phobius"/>
    </source>
</evidence>
<dbReference type="Proteomes" id="UP000192746">
    <property type="component" value="Unassembled WGS sequence"/>
</dbReference>
<evidence type="ECO:0000313" key="3">
    <source>
        <dbReference type="Proteomes" id="UP000192746"/>
    </source>
</evidence>
<proteinExistence type="predicted"/>
<keyword evidence="1" id="KW-0472">Membrane</keyword>
<organism evidence="2 3">
    <name type="scientific">Zunongwangia atlantica 22II14-10F7</name>
    <dbReference type="NCBI Taxonomy" id="1185767"/>
    <lineage>
        <taxon>Bacteria</taxon>
        <taxon>Pseudomonadati</taxon>
        <taxon>Bacteroidota</taxon>
        <taxon>Flavobacteriia</taxon>
        <taxon>Flavobacteriales</taxon>
        <taxon>Flavobacteriaceae</taxon>
        <taxon>Zunongwangia</taxon>
    </lineage>
</organism>
<name>A0A1Y1SXR0_9FLAO</name>
<keyword evidence="3" id="KW-1185">Reference proteome</keyword>
<dbReference type="AlphaFoldDB" id="A0A1Y1SXR0"/>
<protein>
    <submittedName>
        <fullName evidence="2">Uncharacterized protein</fullName>
    </submittedName>
</protein>
<keyword evidence="1" id="KW-0812">Transmembrane</keyword>
<dbReference type="RefSeq" id="WP_084843517.1">
    <property type="nucleotide sequence ID" value="NZ_ARYN01000045.1"/>
</dbReference>